<reference evidence="2 3" key="1">
    <citation type="journal article" date="2023" name="Mol. Biol. Evol.">
        <title>Genomics of Secondarily Temperate Adaptation in the Only Non-Antarctic Icefish.</title>
        <authorList>
            <person name="Rivera-Colon A.G."/>
            <person name="Rayamajhi N."/>
            <person name="Minhas B.F."/>
            <person name="Madrigal G."/>
            <person name="Bilyk K.T."/>
            <person name="Yoon V."/>
            <person name="Hune M."/>
            <person name="Gregory S."/>
            <person name="Cheng C.H.C."/>
            <person name="Catchen J.M."/>
        </authorList>
    </citation>
    <scope>NUCLEOTIDE SEQUENCE [LARGE SCALE GENOMIC DNA]</scope>
    <source>
        <strain evidence="2">JC2023a</strain>
    </source>
</reference>
<organism evidence="2 3">
    <name type="scientific">Champsocephalus esox</name>
    <name type="common">pike icefish</name>
    <dbReference type="NCBI Taxonomy" id="159716"/>
    <lineage>
        <taxon>Eukaryota</taxon>
        <taxon>Metazoa</taxon>
        <taxon>Chordata</taxon>
        <taxon>Craniata</taxon>
        <taxon>Vertebrata</taxon>
        <taxon>Euteleostomi</taxon>
        <taxon>Actinopterygii</taxon>
        <taxon>Neopterygii</taxon>
        <taxon>Teleostei</taxon>
        <taxon>Neoteleostei</taxon>
        <taxon>Acanthomorphata</taxon>
        <taxon>Eupercaria</taxon>
        <taxon>Perciformes</taxon>
        <taxon>Notothenioidei</taxon>
        <taxon>Channichthyidae</taxon>
        <taxon>Champsocephalus</taxon>
    </lineage>
</organism>
<name>A0AAN8C0X7_9TELE</name>
<gene>
    <name evidence="2" type="ORF">CesoFtcFv8_011669</name>
</gene>
<evidence type="ECO:0000313" key="3">
    <source>
        <dbReference type="Proteomes" id="UP001335648"/>
    </source>
</evidence>
<evidence type="ECO:0000256" key="1">
    <source>
        <dbReference type="SAM" id="MobiDB-lite"/>
    </source>
</evidence>
<evidence type="ECO:0000313" key="2">
    <source>
        <dbReference type="EMBL" id="KAK5895045.1"/>
    </source>
</evidence>
<dbReference type="AlphaFoldDB" id="A0AAN8C0X7"/>
<accession>A0AAN8C0X7</accession>
<comment type="caution">
    <text evidence="2">The sequence shown here is derived from an EMBL/GenBank/DDBJ whole genome shotgun (WGS) entry which is preliminary data.</text>
</comment>
<proteinExistence type="predicted"/>
<dbReference type="Proteomes" id="UP001335648">
    <property type="component" value="Unassembled WGS sequence"/>
</dbReference>
<sequence length="75" mass="8312">MRGSFLAVRSEPLQDRVLGSELRDLLGRTMSALQLRQLISVLPMAPYTCSAAEKSAPSPTLHYDKSRQAGRQLCH</sequence>
<dbReference type="EMBL" id="JAULUE010002054">
    <property type="protein sequence ID" value="KAK5895045.1"/>
    <property type="molecule type" value="Genomic_DNA"/>
</dbReference>
<keyword evidence="3" id="KW-1185">Reference proteome</keyword>
<protein>
    <submittedName>
        <fullName evidence="2">Uncharacterized protein</fullName>
    </submittedName>
</protein>
<feature type="region of interest" description="Disordered" evidence="1">
    <location>
        <begin position="51"/>
        <end position="75"/>
    </location>
</feature>